<dbReference type="AlphaFoldDB" id="A0AAF3FMX5"/>
<organism evidence="2 3">
    <name type="scientific">Mesorhabditis belari</name>
    <dbReference type="NCBI Taxonomy" id="2138241"/>
    <lineage>
        <taxon>Eukaryota</taxon>
        <taxon>Metazoa</taxon>
        <taxon>Ecdysozoa</taxon>
        <taxon>Nematoda</taxon>
        <taxon>Chromadorea</taxon>
        <taxon>Rhabditida</taxon>
        <taxon>Rhabditina</taxon>
        <taxon>Rhabditomorpha</taxon>
        <taxon>Rhabditoidea</taxon>
        <taxon>Rhabditidae</taxon>
        <taxon>Mesorhabditinae</taxon>
        <taxon>Mesorhabditis</taxon>
    </lineage>
</organism>
<sequence>MSKKVNRREMAFHVSTIIQFLVQAVSAGDYVSFGVDFGVLGSGRFWPQFEISNSISAFGSTELSHVQFRGMQRKLIASKFSEKQKL</sequence>
<feature type="chain" id="PRO_5041934007" evidence="1">
    <location>
        <begin position="28"/>
        <end position="86"/>
    </location>
</feature>
<proteinExistence type="predicted"/>
<dbReference type="Proteomes" id="UP000887575">
    <property type="component" value="Unassembled WGS sequence"/>
</dbReference>
<protein>
    <submittedName>
        <fullName evidence="3">Uncharacterized protein</fullName>
    </submittedName>
</protein>
<keyword evidence="2" id="KW-1185">Reference proteome</keyword>
<dbReference type="WBParaSite" id="MBELARI_LOCUS8372">
    <property type="protein sequence ID" value="MBELARI_LOCUS8372"/>
    <property type="gene ID" value="MBELARI_LOCUS8372"/>
</dbReference>
<name>A0AAF3FMX5_9BILA</name>
<evidence type="ECO:0000313" key="3">
    <source>
        <dbReference type="WBParaSite" id="MBELARI_LOCUS8372"/>
    </source>
</evidence>
<feature type="signal peptide" evidence="1">
    <location>
        <begin position="1"/>
        <end position="27"/>
    </location>
</feature>
<keyword evidence="1" id="KW-0732">Signal</keyword>
<evidence type="ECO:0000313" key="2">
    <source>
        <dbReference type="Proteomes" id="UP000887575"/>
    </source>
</evidence>
<accession>A0AAF3FMX5</accession>
<reference evidence="3" key="1">
    <citation type="submission" date="2024-02" db="UniProtKB">
        <authorList>
            <consortium name="WormBaseParasite"/>
        </authorList>
    </citation>
    <scope>IDENTIFICATION</scope>
</reference>
<evidence type="ECO:0000256" key="1">
    <source>
        <dbReference type="SAM" id="SignalP"/>
    </source>
</evidence>